<dbReference type="Gene3D" id="3.90.1300.10">
    <property type="entry name" value="Amidase signature (AS) domain"/>
    <property type="match status" value="1"/>
</dbReference>
<dbReference type="InterPro" id="IPR036928">
    <property type="entry name" value="AS_sf"/>
</dbReference>
<dbReference type="InterPro" id="IPR023631">
    <property type="entry name" value="Amidase_dom"/>
</dbReference>
<evidence type="ECO:0000313" key="3">
    <source>
        <dbReference type="EMBL" id="EME84100.1"/>
    </source>
</evidence>
<dbReference type="PANTHER" id="PTHR11895:SF7">
    <property type="entry name" value="GLUTAMYL-TRNA(GLN) AMIDOTRANSFERASE SUBUNIT A, MITOCHONDRIAL"/>
    <property type="match status" value="1"/>
</dbReference>
<gene>
    <name evidence="3" type="ORF">MYCFIDRAFT_134223</name>
</gene>
<organism evidence="3 4">
    <name type="scientific">Pseudocercospora fijiensis (strain CIRAD86)</name>
    <name type="common">Black leaf streak disease fungus</name>
    <name type="synonym">Mycosphaerella fijiensis</name>
    <dbReference type="NCBI Taxonomy" id="383855"/>
    <lineage>
        <taxon>Eukaryota</taxon>
        <taxon>Fungi</taxon>
        <taxon>Dikarya</taxon>
        <taxon>Ascomycota</taxon>
        <taxon>Pezizomycotina</taxon>
        <taxon>Dothideomycetes</taxon>
        <taxon>Dothideomycetidae</taxon>
        <taxon>Mycosphaerellales</taxon>
        <taxon>Mycosphaerellaceae</taxon>
        <taxon>Pseudocercospora</taxon>
    </lineage>
</organism>
<feature type="region of interest" description="Disordered" evidence="1">
    <location>
        <begin position="133"/>
        <end position="154"/>
    </location>
</feature>
<name>M2Z2M0_PSEFD</name>
<dbReference type="VEuPathDB" id="FungiDB:MYCFIDRAFT_134223"/>
<feature type="compositionally biased region" description="Polar residues" evidence="1">
    <location>
        <begin position="133"/>
        <end position="142"/>
    </location>
</feature>
<keyword evidence="4" id="KW-1185">Reference proteome</keyword>
<dbReference type="AlphaFoldDB" id="M2Z2M0"/>
<dbReference type="Pfam" id="PF01425">
    <property type="entry name" value="Amidase"/>
    <property type="match status" value="1"/>
</dbReference>
<dbReference type="KEGG" id="pfj:MYCFIDRAFT_134223"/>
<dbReference type="Proteomes" id="UP000016932">
    <property type="component" value="Unassembled WGS sequence"/>
</dbReference>
<evidence type="ECO:0000259" key="2">
    <source>
        <dbReference type="Pfam" id="PF01425"/>
    </source>
</evidence>
<dbReference type="GeneID" id="19330903"/>
<dbReference type="GO" id="GO:0003824">
    <property type="term" value="F:catalytic activity"/>
    <property type="evidence" value="ECO:0007669"/>
    <property type="project" value="InterPro"/>
</dbReference>
<dbReference type="PANTHER" id="PTHR11895">
    <property type="entry name" value="TRANSAMIDASE"/>
    <property type="match status" value="1"/>
</dbReference>
<accession>M2Z2M0</accession>
<dbReference type="eggNOG" id="KOG1211">
    <property type="taxonomic scope" value="Eukaryota"/>
</dbReference>
<reference evidence="3 4" key="1">
    <citation type="journal article" date="2012" name="PLoS Pathog.">
        <title>Diverse lifestyles and strategies of plant pathogenesis encoded in the genomes of eighteen Dothideomycetes fungi.</title>
        <authorList>
            <person name="Ohm R.A."/>
            <person name="Feau N."/>
            <person name="Henrissat B."/>
            <person name="Schoch C.L."/>
            <person name="Horwitz B.A."/>
            <person name="Barry K.W."/>
            <person name="Condon B.J."/>
            <person name="Copeland A.C."/>
            <person name="Dhillon B."/>
            <person name="Glaser F."/>
            <person name="Hesse C.N."/>
            <person name="Kosti I."/>
            <person name="LaButti K."/>
            <person name="Lindquist E.A."/>
            <person name="Lucas S."/>
            <person name="Salamov A.A."/>
            <person name="Bradshaw R.E."/>
            <person name="Ciuffetti L."/>
            <person name="Hamelin R.C."/>
            <person name="Kema G.H.J."/>
            <person name="Lawrence C."/>
            <person name="Scott J.A."/>
            <person name="Spatafora J.W."/>
            <person name="Turgeon B.G."/>
            <person name="de Wit P.J.G.M."/>
            <person name="Zhong S."/>
            <person name="Goodwin S.B."/>
            <person name="Grigoriev I.V."/>
        </authorList>
    </citation>
    <scope>NUCLEOTIDE SEQUENCE [LARGE SCALE GENOMIC DNA]</scope>
    <source>
        <strain evidence="3 4">CIRAD86</strain>
    </source>
</reference>
<dbReference type="HOGENOM" id="CLU_009600_0_0_1"/>
<dbReference type="RefSeq" id="XP_007924724.1">
    <property type="nucleotide sequence ID" value="XM_007926533.1"/>
</dbReference>
<evidence type="ECO:0000256" key="1">
    <source>
        <dbReference type="SAM" id="MobiDB-lite"/>
    </source>
</evidence>
<dbReference type="InterPro" id="IPR000120">
    <property type="entry name" value="Amidase"/>
</dbReference>
<dbReference type="OrthoDB" id="6428749at2759"/>
<dbReference type="EMBL" id="KB446557">
    <property type="protein sequence ID" value="EME84100.1"/>
    <property type="molecule type" value="Genomic_DNA"/>
</dbReference>
<protein>
    <recommendedName>
        <fullName evidence="2">Amidase domain-containing protein</fullName>
    </recommendedName>
</protein>
<dbReference type="SUPFAM" id="SSF75304">
    <property type="entry name" value="Amidase signature (AS) enzymes"/>
    <property type="match status" value="1"/>
</dbReference>
<proteinExistence type="predicted"/>
<sequence>MNTSAPAKLHTLTATQALHLLKDNTITAEQYARALLDHIEERDDIVQAWTYIDRKLVLSQARELDKLHQNERGPLHGIPVGIKDIMNTKDMPTEYGSPLYQGNRPGSDASPVAVLRRAGAVIMGKTTTTEFTVLNSGPNATNPHDVRRTPGGSSAGSAAAVADFQVPLSFGTQNGGSIIRPASYTGIFAMKLSLNAMSPEGVKVVSFSIDRCGTFARSLEDLQLLADVFRFPSKEARVAFVKTPVWSLAGPGTIAAMDNAAAILKKHGVHVEEVDLPSELNDADVLRATQRVVLRYEAHSAFLADTLRDVNETKMDRRIRNMIDNGGNLTIAEVAGAVDRYARLRSEFDKFAVKYSAVLAPSAQVIAPLGIGDMGDSSFNFMWSGLHTPVVHIPAFTGENGLPVGLSVIAGRYQDQYLLKICKVLANPLMAEGGWNVIETAAGTKL</sequence>
<evidence type="ECO:0000313" key="4">
    <source>
        <dbReference type="Proteomes" id="UP000016932"/>
    </source>
</evidence>
<dbReference type="STRING" id="383855.M2Z2M0"/>
<feature type="domain" description="Amidase" evidence="2">
    <location>
        <begin position="33"/>
        <end position="419"/>
    </location>
</feature>